<accession>A0A8S1NIL1</accession>
<sequence length="193" mass="22687">MSCSLPYMLVMIFVFVGRIIAIIFDLLTFVFVLPYGKLQFTLLIQCLFENCLQVFQKENGQMMFRLFMSVGLLQMQIIYIVGLFIFFVIYFVMRIIFVIIDCLILVVTFGQTKIQFQITKKLNSKLKEALEIGIFEAGTNLFGVDLYKEKVEIEKKEQEEKKKQEKTIQDKATQEKTIQDKADLYKETHRLEN</sequence>
<evidence type="ECO:0000256" key="2">
    <source>
        <dbReference type="SAM" id="Phobius"/>
    </source>
</evidence>
<evidence type="ECO:0000313" key="4">
    <source>
        <dbReference type="Proteomes" id="UP000692954"/>
    </source>
</evidence>
<evidence type="ECO:0000313" key="3">
    <source>
        <dbReference type="EMBL" id="CAD8092947.1"/>
    </source>
</evidence>
<feature type="transmembrane region" description="Helical" evidence="2">
    <location>
        <begin position="95"/>
        <end position="116"/>
    </location>
</feature>
<protein>
    <recommendedName>
        <fullName evidence="5">Transmembrane protein</fullName>
    </recommendedName>
</protein>
<dbReference type="EMBL" id="CAJJDN010000060">
    <property type="protein sequence ID" value="CAD8092947.1"/>
    <property type="molecule type" value="Genomic_DNA"/>
</dbReference>
<keyword evidence="2" id="KW-0472">Membrane</keyword>
<keyword evidence="2" id="KW-1133">Transmembrane helix</keyword>
<proteinExistence type="predicted"/>
<name>A0A8S1NIL1_9CILI</name>
<keyword evidence="2" id="KW-0812">Transmembrane</keyword>
<feature type="transmembrane region" description="Helical" evidence="2">
    <location>
        <begin position="7"/>
        <end position="32"/>
    </location>
</feature>
<reference evidence="3" key="1">
    <citation type="submission" date="2021-01" db="EMBL/GenBank/DDBJ databases">
        <authorList>
            <consortium name="Genoscope - CEA"/>
            <person name="William W."/>
        </authorList>
    </citation>
    <scope>NUCLEOTIDE SEQUENCE</scope>
</reference>
<dbReference type="Proteomes" id="UP000692954">
    <property type="component" value="Unassembled WGS sequence"/>
</dbReference>
<evidence type="ECO:0008006" key="5">
    <source>
        <dbReference type="Google" id="ProtNLM"/>
    </source>
</evidence>
<evidence type="ECO:0000256" key="1">
    <source>
        <dbReference type="SAM" id="MobiDB-lite"/>
    </source>
</evidence>
<feature type="region of interest" description="Disordered" evidence="1">
    <location>
        <begin position="158"/>
        <end position="193"/>
    </location>
</feature>
<gene>
    <name evidence="3" type="ORF">PSON_ATCC_30995.1.T0600018</name>
</gene>
<dbReference type="AlphaFoldDB" id="A0A8S1NIL1"/>
<keyword evidence="4" id="KW-1185">Reference proteome</keyword>
<comment type="caution">
    <text evidence="3">The sequence shown here is derived from an EMBL/GenBank/DDBJ whole genome shotgun (WGS) entry which is preliminary data.</text>
</comment>
<feature type="transmembrane region" description="Helical" evidence="2">
    <location>
        <begin position="67"/>
        <end position="89"/>
    </location>
</feature>
<organism evidence="3 4">
    <name type="scientific">Paramecium sonneborni</name>
    <dbReference type="NCBI Taxonomy" id="65129"/>
    <lineage>
        <taxon>Eukaryota</taxon>
        <taxon>Sar</taxon>
        <taxon>Alveolata</taxon>
        <taxon>Ciliophora</taxon>
        <taxon>Intramacronucleata</taxon>
        <taxon>Oligohymenophorea</taxon>
        <taxon>Peniculida</taxon>
        <taxon>Parameciidae</taxon>
        <taxon>Paramecium</taxon>
    </lineage>
</organism>